<keyword evidence="1" id="KW-0812">Transmembrane</keyword>
<reference evidence="2 3" key="1">
    <citation type="journal article" date="2014" name="Mol. Plant">
        <title>Chromosome Scale Genome Assembly and Transcriptome Profiling of Nannochloropsis gaditana in Nitrogen Depletion.</title>
        <authorList>
            <person name="Corteggiani Carpinelli E."/>
            <person name="Telatin A."/>
            <person name="Vitulo N."/>
            <person name="Forcato C."/>
            <person name="D'Angelo M."/>
            <person name="Schiavon R."/>
            <person name="Vezzi A."/>
            <person name="Giacometti G.M."/>
            <person name="Morosinotto T."/>
            <person name="Valle G."/>
        </authorList>
    </citation>
    <scope>NUCLEOTIDE SEQUENCE [LARGE SCALE GENOMIC DNA]</scope>
    <source>
        <strain evidence="2 3">B-31</strain>
    </source>
</reference>
<gene>
    <name evidence="2" type="ORF">Naga_100111g9</name>
</gene>
<feature type="transmembrane region" description="Helical" evidence="1">
    <location>
        <begin position="150"/>
        <end position="174"/>
    </location>
</feature>
<evidence type="ECO:0000256" key="1">
    <source>
        <dbReference type="SAM" id="Phobius"/>
    </source>
</evidence>
<name>W7T323_9STRA</name>
<organism evidence="2 3">
    <name type="scientific">Nannochloropsis gaditana</name>
    <dbReference type="NCBI Taxonomy" id="72520"/>
    <lineage>
        <taxon>Eukaryota</taxon>
        <taxon>Sar</taxon>
        <taxon>Stramenopiles</taxon>
        <taxon>Ochrophyta</taxon>
        <taxon>Eustigmatophyceae</taxon>
        <taxon>Eustigmatales</taxon>
        <taxon>Monodopsidaceae</taxon>
        <taxon>Nannochloropsis</taxon>
    </lineage>
</organism>
<accession>W7T323</accession>
<keyword evidence="3" id="KW-1185">Reference proteome</keyword>
<keyword evidence="1" id="KW-0472">Membrane</keyword>
<sequence length="175" mass="19406">MAVRPALTSYHTPSNRGFKFIGKAQMGVVWPLLGSAGPTEFLVRSGVLQILFTTILGWAMLLPHQAWGPSSSLATRLRSRDVAMAHVDWIMLALVQFAAAYILTLKAVPSAHVVARCLAFYGWVGPSVYMARAWGINGFRLDGKRMWDTVMGTLGFTGILAFTYGWAQIVRVWWM</sequence>
<keyword evidence="1" id="KW-1133">Transmembrane helix</keyword>
<evidence type="ECO:0000313" key="3">
    <source>
        <dbReference type="Proteomes" id="UP000019335"/>
    </source>
</evidence>
<evidence type="ECO:0000313" key="2">
    <source>
        <dbReference type="EMBL" id="EWM21172.1"/>
    </source>
</evidence>
<feature type="transmembrane region" description="Helical" evidence="1">
    <location>
        <begin position="41"/>
        <end position="61"/>
    </location>
</feature>
<comment type="caution">
    <text evidence="2">The sequence shown here is derived from an EMBL/GenBank/DDBJ whole genome shotgun (WGS) entry which is preliminary data.</text>
</comment>
<feature type="transmembrane region" description="Helical" evidence="1">
    <location>
        <begin position="82"/>
        <end position="103"/>
    </location>
</feature>
<feature type="transmembrane region" description="Helical" evidence="1">
    <location>
        <begin position="109"/>
        <end position="129"/>
    </location>
</feature>
<dbReference type="Proteomes" id="UP000019335">
    <property type="component" value="Unassembled WGS sequence"/>
</dbReference>
<protein>
    <submittedName>
        <fullName evidence="2">Uncharacterized protein</fullName>
    </submittedName>
</protein>
<proteinExistence type="predicted"/>
<dbReference type="AlphaFoldDB" id="W7T323"/>
<dbReference type="EMBL" id="AZIL01002624">
    <property type="protein sequence ID" value="EWM21172.1"/>
    <property type="molecule type" value="Genomic_DNA"/>
</dbReference>